<dbReference type="InterPro" id="IPR036390">
    <property type="entry name" value="WH_DNA-bd_sf"/>
</dbReference>
<organism evidence="2 3">
    <name type="scientific">Nostocoides australiense Ben110</name>
    <dbReference type="NCBI Taxonomy" id="1193182"/>
    <lineage>
        <taxon>Bacteria</taxon>
        <taxon>Bacillati</taxon>
        <taxon>Actinomycetota</taxon>
        <taxon>Actinomycetes</taxon>
        <taxon>Micrococcales</taxon>
        <taxon>Intrasporangiaceae</taxon>
        <taxon>Nostocoides</taxon>
    </lineage>
</organism>
<keyword evidence="3" id="KW-1185">Reference proteome</keyword>
<evidence type="ECO:0000313" key="3">
    <source>
        <dbReference type="Proteomes" id="UP000035763"/>
    </source>
</evidence>
<dbReference type="AlphaFoldDB" id="W6JTU8"/>
<reference evidence="2 3" key="1">
    <citation type="journal article" date="2013" name="ISME J.">
        <title>A metabolic model for members of the genus Tetrasphaera involved in enhanced biological phosphorus removal.</title>
        <authorList>
            <person name="Kristiansen R."/>
            <person name="Nguyen H.T.T."/>
            <person name="Saunders A.M."/>
            <person name="Nielsen J.L."/>
            <person name="Wimmer R."/>
            <person name="Le V.Q."/>
            <person name="McIlroy S.J."/>
            <person name="Petrovski S."/>
            <person name="Seviour R.J."/>
            <person name="Calteau A."/>
            <person name="Nielsen K.L."/>
            <person name="Nielsen P.H."/>
        </authorList>
    </citation>
    <scope>NUCLEOTIDE SEQUENCE [LARGE SCALE GENOMIC DNA]</scope>
    <source>
        <strain evidence="2 3">Ben110</strain>
    </source>
</reference>
<proteinExistence type="predicted"/>
<dbReference type="EMBL" id="CAJA01000020">
    <property type="protein sequence ID" value="CCH71865.1"/>
    <property type="molecule type" value="Genomic_DNA"/>
</dbReference>
<dbReference type="STRING" id="1193182.BN11_1160005"/>
<dbReference type="Proteomes" id="UP000035763">
    <property type="component" value="Unassembled WGS sequence"/>
</dbReference>
<feature type="region of interest" description="Disordered" evidence="1">
    <location>
        <begin position="92"/>
        <end position="192"/>
    </location>
</feature>
<sequence>MIGARRIRDPGAGQAMVGCATKCRGMCLLCRHQALPEFEAVRAAVGEADLAARLARVFPRLGELEAPILDAAGLSMWEYAIMTELASADAISQSELSQRVRRDPTPSRPAPRRPARTRPGLPHAGRRQAAAHGVPDCGRRRRVPAGQGRDPPRGVCASGAGLHAGRGRQPAQPVGAPGRGLQRAAASRPERA</sequence>
<name>W6JTU8_9MICO</name>
<evidence type="ECO:0008006" key="4">
    <source>
        <dbReference type="Google" id="ProtNLM"/>
    </source>
</evidence>
<evidence type="ECO:0000313" key="2">
    <source>
        <dbReference type="EMBL" id="CCH71865.1"/>
    </source>
</evidence>
<accession>W6JTU8</accession>
<comment type="caution">
    <text evidence="2">The sequence shown here is derived from an EMBL/GenBank/DDBJ whole genome shotgun (WGS) entry which is preliminary data.</text>
</comment>
<protein>
    <recommendedName>
        <fullName evidence="4">HTH marR-type domain-containing protein</fullName>
    </recommendedName>
</protein>
<evidence type="ECO:0000256" key="1">
    <source>
        <dbReference type="SAM" id="MobiDB-lite"/>
    </source>
</evidence>
<dbReference type="SUPFAM" id="SSF46785">
    <property type="entry name" value="Winged helix' DNA-binding domain"/>
    <property type="match status" value="1"/>
</dbReference>
<gene>
    <name evidence="2" type="ORF">BN11_1160005</name>
</gene>